<sequence>MHSMQAGYLEKAQKYTDKALMQLEKLKMLDCSPILSSFQVILLEHIIMCRLVTGHKATALQEAIFARDTENVKCRRLESIDGVFSRAPGSHILRVGESQDLNKACGNAMDAHEAAQMHQNFSQQLLQDHIEACSLPEHNLITWTDGPPPVQFQAQNGPTTSLASLL</sequence>
<proteinExistence type="inferred from homology"/>
<comment type="similarity">
    <text evidence="2">Belongs to the SCC4/mau-2 family.</text>
</comment>
<dbReference type="GO" id="GO:0005654">
    <property type="term" value="C:nucleoplasm"/>
    <property type="evidence" value="ECO:0007669"/>
    <property type="project" value="UniProtKB-SubCell"/>
</dbReference>
<keyword evidence="6" id="KW-0539">Nucleus</keyword>
<organism evidence="9 10">
    <name type="scientific">Limosa lapponica baueri</name>
    <dbReference type="NCBI Taxonomy" id="1758121"/>
    <lineage>
        <taxon>Eukaryota</taxon>
        <taxon>Metazoa</taxon>
        <taxon>Chordata</taxon>
        <taxon>Craniata</taxon>
        <taxon>Vertebrata</taxon>
        <taxon>Euteleostomi</taxon>
        <taxon>Archelosauria</taxon>
        <taxon>Archosauria</taxon>
        <taxon>Dinosauria</taxon>
        <taxon>Saurischia</taxon>
        <taxon>Theropoda</taxon>
        <taxon>Coelurosauria</taxon>
        <taxon>Aves</taxon>
        <taxon>Neognathae</taxon>
        <taxon>Neoaves</taxon>
        <taxon>Charadriiformes</taxon>
        <taxon>Scolopacidae</taxon>
        <taxon>Limosa</taxon>
    </lineage>
</organism>
<dbReference type="PANTHER" id="PTHR21394">
    <property type="entry name" value="MAU2 CHROMATID COHESION FACTOR HOMOLOG"/>
    <property type="match status" value="1"/>
</dbReference>
<evidence type="ECO:0000313" key="10">
    <source>
        <dbReference type="Proteomes" id="UP000233556"/>
    </source>
</evidence>
<keyword evidence="4" id="KW-0498">Mitosis</keyword>
<comment type="subcellular location">
    <subcellularLocation>
        <location evidence="1">Nucleus</location>
        <location evidence="1">Nucleoplasm</location>
    </subcellularLocation>
</comment>
<dbReference type="GO" id="GO:0007064">
    <property type="term" value="P:mitotic sister chromatid cohesion"/>
    <property type="evidence" value="ECO:0007669"/>
    <property type="project" value="InterPro"/>
</dbReference>
<dbReference type="OrthoDB" id="5565328at2759"/>
<evidence type="ECO:0000256" key="4">
    <source>
        <dbReference type="ARBA" id="ARBA00022776"/>
    </source>
</evidence>
<evidence type="ECO:0000313" key="9">
    <source>
        <dbReference type="EMBL" id="PKU30150.1"/>
    </source>
</evidence>
<dbReference type="GO" id="GO:0007059">
    <property type="term" value="P:chromosome segregation"/>
    <property type="evidence" value="ECO:0007669"/>
    <property type="project" value="UniProtKB-KW"/>
</dbReference>
<evidence type="ECO:0000256" key="7">
    <source>
        <dbReference type="ARBA" id="ARBA00023306"/>
    </source>
</evidence>
<keyword evidence="7" id="KW-0131">Cell cycle</keyword>
<reference evidence="10" key="1">
    <citation type="submission" date="2017-11" db="EMBL/GenBank/DDBJ databases">
        <authorList>
            <person name="Lima N.C."/>
            <person name="Parody-Merino A.M."/>
            <person name="Battley P.F."/>
            <person name="Fidler A.E."/>
            <person name="Prosdocimi F."/>
        </authorList>
    </citation>
    <scope>NUCLEOTIDE SEQUENCE [LARGE SCALE GENOMIC DNA]</scope>
</reference>
<evidence type="ECO:0000256" key="3">
    <source>
        <dbReference type="ARBA" id="ARBA00022618"/>
    </source>
</evidence>
<keyword evidence="5" id="KW-0159">Chromosome partition</keyword>
<name>A0A2I0T8M2_LIMLA</name>
<accession>A0A2I0T8M2</accession>
<dbReference type="AlphaFoldDB" id="A0A2I0T8M2"/>
<protein>
    <recommendedName>
        <fullName evidence="8">Cohesin loading complex subunit SCC4 homolog</fullName>
    </recommendedName>
</protein>
<keyword evidence="3" id="KW-0132">Cell division</keyword>
<dbReference type="InterPro" id="IPR019440">
    <property type="entry name" value="MAU2"/>
</dbReference>
<dbReference type="GO" id="GO:0051301">
    <property type="term" value="P:cell division"/>
    <property type="evidence" value="ECO:0007669"/>
    <property type="project" value="UniProtKB-KW"/>
</dbReference>
<evidence type="ECO:0000256" key="8">
    <source>
        <dbReference type="ARBA" id="ARBA00030523"/>
    </source>
</evidence>
<evidence type="ECO:0000256" key="5">
    <source>
        <dbReference type="ARBA" id="ARBA00022829"/>
    </source>
</evidence>
<keyword evidence="10" id="KW-1185">Reference proteome</keyword>
<reference evidence="10" key="2">
    <citation type="submission" date="2017-12" db="EMBL/GenBank/DDBJ databases">
        <title>Genome sequence of the Bar-tailed Godwit (Limosa lapponica baueri).</title>
        <authorList>
            <person name="Lima N.C.B."/>
            <person name="Parody-Merino A.M."/>
            <person name="Battley P.F."/>
            <person name="Fidler A.E."/>
            <person name="Prosdocimi F."/>
        </authorList>
    </citation>
    <scope>NUCLEOTIDE SEQUENCE [LARGE SCALE GENOMIC DNA]</scope>
</reference>
<evidence type="ECO:0000256" key="6">
    <source>
        <dbReference type="ARBA" id="ARBA00023242"/>
    </source>
</evidence>
<dbReference type="EMBL" id="KZ515325">
    <property type="protein sequence ID" value="PKU30150.1"/>
    <property type="molecule type" value="Genomic_DNA"/>
</dbReference>
<evidence type="ECO:0000256" key="2">
    <source>
        <dbReference type="ARBA" id="ARBA00008585"/>
    </source>
</evidence>
<gene>
    <name evidence="9" type="ORF">llap_19546</name>
</gene>
<dbReference type="Proteomes" id="UP000233556">
    <property type="component" value="Unassembled WGS sequence"/>
</dbReference>
<evidence type="ECO:0000256" key="1">
    <source>
        <dbReference type="ARBA" id="ARBA00004642"/>
    </source>
</evidence>